<dbReference type="EMBL" id="FXTN01000013">
    <property type="protein sequence ID" value="SMO96743.1"/>
    <property type="molecule type" value="Genomic_DNA"/>
</dbReference>
<keyword evidence="1" id="KW-0732">Signal</keyword>
<protein>
    <recommendedName>
        <fullName evidence="4">SH3 domain-containing protein</fullName>
    </recommendedName>
</protein>
<dbReference type="OrthoDB" id="705210at2"/>
<dbReference type="RefSeq" id="WP_142530560.1">
    <property type="nucleotide sequence ID" value="NZ_CBCSJO010000012.1"/>
</dbReference>
<dbReference type="AlphaFoldDB" id="A0A521FKL3"/>
<accession>A0A521FKL3</accession>
<reference evidence="2 3" key="1">
    <citation type="submission" date="2017-05" db="EMBL/GenBank/DDBJ databases">
        <authorList>
            <person name="Varghese N."/>
            <person name="Submissions S."/>
        </authorList>
    </citation>
    <scope>NUCLEOTIDE SEQUENCE [LARGE SCALE GENOMIC DNA]</scope>
    <source>
        <strain evidence="2 3">DSM 19036</strain>
    </source>
</reference>
<feature type="signal peptide" evidence="1">
    <location>
        <begin position="1"/>
        <end position="22"/>
    </location>
</feature>
<feature type="chain" id="PRO_5022022216" description="SH3 domain-containing protein" evidence="1">
    <location>
        <begin position="23"/>
        <end position="199"/>
    </location>
</feature>
<gene>
    <name evidence="2" type="ORF">SAMN06265348_113138</name>
</gene>
<evidence type="ECO:0000256" key="1">
    <source>
        <dbReference type="SAM" id="SignalP"/>
    </source>
</evidence>
<name>A0A521FKL3_9SPHI</name>
<evidence type="ECO:0000313" key="2">
    <source>
        <dbReference type="EMBL" id="SMO96743.1"/>
    </source>
</evidence>
<evidence type="ECO:0000313" key="3">
    <source>
        <dbReference type="Proteomes" id="UP000320300"/>
    </source>
</evidence>
<keyword evidence="3" id="KW-1185">Reference proteome</keyword>
<evidence type="ECO:0008006" key="4">
    <source>
        <dbReference type="Google" id="ProtNLM"/>
    </source>
</evidence>
<sequence>MMYKKATMFAITALCSIAAVCAQNGTYQKKEDNGAYCVISFQQSGNHVKAEIFSWWNTPSAQNGNYSGAGEIKNNTVLLQSDENDPDCKVRLSLVKDQLKASFGECNTDHLPTDFNGLYQKITEAVAGEYAVTSPKAYFYKNTSLTSKQKAYVIKGDKVRLDIDRIAASKQNWVYVYFTNNSGKDIPGYMLLTELKRVD</sequence>
<dbReference type="Proteomes" id="UP000320300">
    <property type="component" value="Unassembled WGS sequence"/>
</dbReference>
<proteinExistence type="predicted"/>
<organism evidence="2 3">
    <name type="scientific">Pedobacter westerhofensis</name>
    <dbReference type="NCBI Taxonomy" id="425512"/>
    <lineage>
        <taxon>Bacteria</taxon>
        <taxon>Pseudomonadati</taxon>
        <taxon>Bacteroidota</taxon>
        <taxon>Sphingobacteriia</taxon>
        <taxon>Sphingobacteriales</taxon>
        <taxon>Sphingobacteriaceae</taxon>
        <taxon>Pedobacter</taxon>
    </lineage>
</organism>